<dbReference type="EMBL" id="JAEMWZ010000258">
    <property type="protein sequence ID" value="KAG7129048.1"/>
    <property type="molecule type" value="Genomic_DNA"/>
</dbReference>
<name>A0A8I2ZFY2_VERLO</name>
<evidence type="ECO:0000313" key="2">
    <source>
        <dbReference type="Proteomes" id="UP000689129"/>
    </source>
</evidence>
<evidence type="ECO:0000313" key="1">
    <source>
        <dbReference type="EMBL" id="KAG7129048.1"/>
    </source>
</evidence>
<accession>A0A8I2ZFY2</accession>
<gene>
    <name evidence="1" type="ORF">HYQ45_011630</name>
</gene>
<dbReference type="Proteomes" id="UP000689129">
    <property type="component" value="Unassembled WGS sequence"/>
</dbReference>
<reference evidence="1" key="1">
    <citation type="journal article" date="2021" name="Mol. Plant Pathol.">
        <title>A 20-kb lineage-specific genomic region tames virulence in pathogenic amphidiploid Verticillium longisporum.</title>
        <authorList>
            <person name="Harting R."/>
            <person name="Starke J."/>
            <person name="Kusch H."/>
            <person name="Poggeler S."/>
            <person name="Maurus I."/>
            <person name="Schluter R."/>
            <person name="Landesfeind M."/>
            <person name="Bulla I."/>
            <person name="Nowrousian M."/>
            <person name="de Jonge R."/>
            <person name="Stahlhut G."/>
            <person name="Hoff K.J."/>
            <person name="Asshauer K.P."/>
            <person name="Thurmer A."/>
            <person name="Stanke M."/>
            <person name="Daniel R."/>
            <person name="Morgenstern B."/>
            <person name="Thomma B.P.H.J."/>
            <person name="Kronstad J.W."/>
            <person name="Braus-Stromeyer S.A."/>
            <person name="Braus G.H."/>
        </authorList>
    </citation>
    <scope>NUCLEOTIDE SEQUENCE</scope>
    <source>
        <strain evidence="1">Vl32</strain>
    </source>
</reference>
<sequence length="73" mass="8173">MLHRDSYLTYLIPVDKKRHQGRPGDDSINARYGFLPRCFDSPLSKVVLQASCAKPHYSLTTTPGHCPVVDSSQ</sequence>
<proteinExistence type="predicted"/>
<organism evidence="1 2">
    <name type="scientific">Verticillium longisporum</name>
    <name type="common">Verticillium dahliae var. longisporum</name>
    <dbReference type="NCBI Taxonomy" id="100787"/>
    <lineage>
        <taxon>Eukaryota</taxon>
        <taxon>Fungi</taxon>
        <taxon>Dikarya</taxon>
        <taxon>Ascomycota</taxon>
        <taxon>Pezizomycotina</taxon>
        <taxon>Sordariomycetes</taxon>
        <taxon>Hypocreomycetidae</taxon>
        <taxon>Glomerellales</taxon>
        <taxon>Plectosphaerellaceae</taxon>
        <taxon>Verticillium</taxon>
    </lineage>
</organism>
<protein>
    <submittedName>
        <fullName evidence="1">Uncharacterized protein</fullName>
    </submittedName>
</protein>
<dbReference type="AlphaFoldDB" id="A0A8I2ZFY2"/>
<comment type="caution">
    <text evidence="1">The sequence shown here is derived from an EMBL/GenBank/DDBJ whole genome shotgun (WGS) entry which is preliminary data.</text>
</comment>